<name>A0AAE2VYL6_9RHOB</name>
<dbReference type="Gene3D" id="3.40.50.1820">
    <property type="entry name" value="alpha/beta hydrolase"/>
    <property type="match status" value="1"/>
</dbReference>
<dbReference type="Proteomes" id="UP000732193">
    <property type="component" value="Unassembled WGS sequence"/>
</dbReference>
<dbReference type="InterPro" id="IPR000073">
    <property type="entry name" value="AB_hydrolase_1"/>
</dbReference>
<dbReference type="RefSeq" id="WP_203242112.1">
    <property type="nucleotide sequence ID" value="NZ_JAFBRH010000002.1"/>
</dbReference>
<comment type="caution">
    <text evidence="2">The sequence shown here is derived from an EMBL/GenBank/DDBJ whole genome shotgun (WGS) entry which is preliminary data.</text>
</comment>
<reference evidence="2 3" key="1">
    <citation type="submission" date="2021-01" db="EMBL/GenBank/DDBJ databases">
        <title>Diatom-associated Roseobacters Show Island Model of Population Structure.</title>
        <authorList>
            <person name="Qu L."/>
            <person name="Feng X."/>
            <person name="Chen Y."/>
            <person name="Li L."/>
            <person name="Wang X."/>
            <person name="Hu Z."/>
            <person name="Wang H."/>
            <person name="Luo H."/>
        </authorList>
    </citation>
    <scope>NUCLEOTIDE SEQUENCE [LARGE SCALE GENOMIC DNA]</scope>
    <source>
        <strain evidence="2 3">TR60-84</strain>
    </source>
</reference>
<dbReference type="PANTHER" id="PTHR43433:SF5">
    <property type="entry name" value="AB HYDROLASE-1 DOMAIN-CONTAINING PROTEIN"/>
    <property type="match status" value="1"/>
</dbReference>
<evidence type="ECO:0000313" key="3">
    <source>
        <dbReference type="Proteomes" id="UP000732193"/>
    </source>
</evidence>
<keyword evidence="3" id="KW-1185">Reference proteome</keyword>
<dbReference type="Pfam" id="PF00561">
    <property type="entry name" value="Abhydrolase_1"/>
    <property type="match status" value="1"/>
</dbReference>
<proteinExistence type="predicted"/>
<dbReference type="PRINTS" id="PR00111">
    <property type="entry name" value="ABHYDROLASE"/>
</dbReference>
<accession>A0AAE2VYL6</accession>
<feature type="domain" description="AB hydrolase-1" evidence="1">
    <location>
        <begin position="20"/>
        <end position="251"/>
    </location>
</feature>
<keyword evidence="2" id="KW-0378">Hydrolase</keyword>
<dbReference type="GO" id="GO:0016787">
    <property type="term" value="F:hydrolase activity"/>
    <property type="evidence" value="ECO:0007669"/>
    <property type="project" value="UniProtKB-KW"/>
</dbReference>
<dbReference type="AlphaFoldDB" id="A0AAE2VYL6"/>
<evidence type="ECO:0000259" key="1">
    <source>
        <dbReference type="Pfam" id="PF00561"/>
    </source>
</evidence>
<dbReference type="PANTHER" id="PTHR43433">
    <property type="entry name" value="HYDROLASE, ALPHA/BETA FOLD FAMILY PROTEIN"/>
    <property type="match status" value="1"/>
</dbReference>
<evidence type="ECO:0000313" key="2">
    <source>
        <dbReference type="EMBL" id="MBM1713829.1"/>
    </source>
</evidence>
<protein>
    <submittedName>
        <fullName evidence="2">Alpha/beta hydrolase</fullName>
    </submittedName>
</protein>
<dbReference type="InterPro" id="IPR050471">
    <property type="entry name" value="AB_hydrolase"/>
</dbReference>
<dbReference type="InterPro" id="IPR029058">
    <property type="entry name" value="AB_hydrolase_fold"/>
</dbReference>
<dbReference type="SUPFAM" id="SSF53474">
    <property type="entry name" value="alpha/beta-Hydrolases"/>
    <property type="match status" value="1"/>
</dbReference>
<sequence length="267" mass="28672">MPDLPLDDVTLHYEIDGNGPPLLLLAGMLSDSAAWGAFVPLIKDHFTVIRPDNRTTGRTTPWDAPADCNLMAKDALALMNHLGFDRFHVGGHSLGGLLSLEIAHMAPDQVASCAVLASGRIRVPRTAAVFDALLAVRRAPEGEETWLRALYPWLFGHAFFEDPANIETALAASLAYPHAQTAQAMAHQMAAFANFRPKAKPEQITCPTLVLYAGQDLMVPPAAAQPSFAGIPNLTEATIDSAGHSIHWDAPQDVAAHLTKFLAAHPI</sequence>
<gene>
    <name evidence="2" type="ORF">JQV55_09670</name>
</gene>
<dbReference type="EMBL" id="JAFBRM010000002">
    <property type="protein sequence ID" value="MBM1713829.1"/>
    <property type="molecule type" value="Genomic_DNA"/>
</dbReference>
<organism evidence="2 3">
    <name type="scientific">Sulfitobacter geojensis</name>
    <dbReference type="NCBI Taxonomy" id="1342299"/>
    <lineage>
        <taxon>Bacteria</taxon>
        <taxon>Pseudomonadati</taxon>
        <taxon>Pseudomonadota</taxon>
        <taxon>Alphaproteobacteria</taxon>
        <taxon>Rhodobacterales</taxon>
        <taxon>Roseobacteraceae</taxon>
        <taxon>Sulfitobacter</taxon>
    </lineage>
</organism>